<dbReference type="InterPro" id="IPR046965">
    <property type="entry name" value="Cyclin_A/B-like"/>
</dbReference>
<name>A0A1J1I4Y1_9DIPT</name>
<dbReference type="InterPro" id="IPR006671">
    <property type="entry name" value="Cyclin_N"/>
</dbReference>
<dbReference type="SMART" id="SM01332">
    <property type="entry name" value="Cyclin_C"/>
    <property type="match status" value="1"/>
</dbReference>
<sequence length="470" mass="53693">MAMATRLRSKMREENAEAVKIIGGKPGASKQNSLDSKEQPRRAFGDIHNKLGTGTATQDKQKTIGAFYKDVKPRVDTRWKKAEIPAQKAGKSSLATVTHFPSLAVTKHLPILKQAKPSAAVETITAQVRRTSKVSTFGEHPALIRKESIVTTELQLIKSPFKLHKAKIEHPHKNFYESHSTKLIHQVEDIDENDAENPQMLTEYVNDIYNYLFNLERLFPIRENFLANQTDVTPKMRTVLLDWLNEVHYQFSLELETYHMAVSMIDRYLQATSNTPRRYLQLVGVTALFMASKYEELMPPEITDFVYVTDDTYSKNQILDMEKKIFEALRFNLSKPLPIHFLRRFTKAAGNLGDRQYMAAKYFLELASIDYDLTKCNPSQVAAASLYLSIFVLNSIKSNDDLWTPTLEYYSTYSADALLPIMKRIATLASVARDAKLRSVYTKYSHSNFKFISTLPEMSGLKMFEMANRA</sequence>
<dbReference type="CDD" id="cd20507">
    <property type="entry name" value="CYCLIN_CCNB1-like_rpt1"/>
    <property type="match status" value="1"/>
</dbReference>
<dbReference type="InterPro" id="IPR039361">
    <property type="entry name" value="Cyclin"/>
</dbReference>
<reference evidence="8 9" key="1">
    <citation type="submission" date="2015-04" db="EMBL/GenBank/DDBJ databases">
        <authorList>
            <person name="Syromyatnikov M.Y."/>
            <person name="Popov V.N."/>
        </authorList>
    </citation>
    <scope>NUCLEOTIDE SEQUENCE [LARGE SCALE GENOMIC DNA]</scope>
</reference>
<dbReference type="SUPFAM" id="SSF47954">
    <property type="entry name" value="Cyclin-like"/>
    <property type="match status" value="2"/>
</dbReference>
<dbReference type="PIRSF" id="PIRSF001771">
    <property type="entry name" value="Cyclin_A_B_D_E"/>
    <property type="match status" value="1"/>
</dbReference>
<dbReference type="InterPro" id="IPR048258">
    <property type="entry name" value="Cyclins_cyclin-box"/>
</dbReference>
<dbReference type="Pfam" id="PF00134">
    <property type="entry name" value="Cyclin_N"/>
    <property type="match status" value="1"/>
</dbReference>
<dbReference type="Pfam" id="PF02984">
    <property type="entry name" value="Cyclin_C"/>
    <property type="match status" value="1"/>
</dbReference>
<gene>
    <name evidence="8" type="primary">putative G2</name>
    <name evidence="8" type="synonym">mitotic-specific cyclin-B</name>
    <name evidence="8" type="ORF">CLUMA_CG008651</name>
</gene>
<evidence type="ECO:0000313" key="8">
    <source>
        <dbReference type="EMBL" id="CRK95399.1"/>
    </source>
</evidence>
<dbReference type="FunFam" id="1.10.472.10:FF:000001">
    <property type="entry name" value="G2/mitotic-specific cyclin"/>
    <property type="match status" value="1"/>
</dbReference>
<keyword evidence="1" id="KW-0132">Cell division</keyword>
<organism evidence="8 9">
    <name type="scientific">Clunio marinus</name>
    <dbReference type="NCBI Taxonomy" id="568069"/>
    <lineage>
        <taxon>Eukaryota</taxon>
        <taxon>Metazoa</taxon>
        <taxon>Ecdysozoa</taxon>
        <taxon>Arthropoda</taxon>
        <taxon>Hexapoda</taxon>
        <taxon>Insecta</taxon>
        <taxon>Pterygota</taxon>
        <taxon>Neoptera</taxon>
        <taxon>Endopterygota</taxon>
        <taxon>Diptera</taxon>
        <taxon>Nematocera</taxon>
        <taxon>Chironomoidea</taxon>
        <taxon>Chironomidae</taxon>
        <taxon>Clunio</taxon>
    </lineage>
</organism>
<dbReference type="Gene3D" id="1.10.472.10">
    <property type="entry name" value="Cyclin-like"/>
    <property type="match status" value="2"/>
</dbReference>
<dbReference type="GO" id="GO:0051301">
    <property type="term" value="P:cell division"/>
    <property type="evidence" value="ECO:0007669"/>
    <property type="project" value="UniProtKB-KW"/>
</dbReference>
<evidence type="ECO:0000256" key="1">
    <source>
        <dbReference type="ARBA" id="ARBA00022618"/>
    </source>
</evidence>
<protein>
    <submittedName>
        <fullName evidence="8">CLUMA_CG008651, isoform A</fullName>
    </submittedName>
</protein>
<dbReference type="InterPro" id="IPR036915">
    <property type="entry name" value="Cyclin-like_sf"/>
</dbReference>
<dbReference type="InterPro" id="IPR004367">
    <property type="entry name" value="Cyclin_C-dom"/>
</dbReference>
<evidence type="ECO:0000256" key="2">
    <source>
        <dbReference type="ARBA" id="ARBA00023127"/>
    </source>
</evidence>
<feature type="domain" description="Cyclin-like" evidence="6">
    <location>
        <begin position="340"/>
        <end position="427"/>
    </location>
</feature>
<evidence type="ECO:0000256" key="5">
    <source>
        <dbReference type="SAM" id="MobiDB-lite"/>
    </source>
</evidence>
<evidence type="ECO:0000313" key="9">
    <source>
        <dbReference type="Proteomes" id="UP000183832"/>
    </source>
</evidence>
<accession>A0A1J1I4Y1</accession>
<feature type="domain" description="Cyclin-like" evidence="6">
    <location>
        <begin position="242"/>
        <end position="327"/>
    </location>
</feature>
<keyword evidence="2 4" id="KW-0195">Cyclin</keyword>
<dbReference type="GO" id="GO:0005634">
    <property type="term" value="C:nucleus"/>
    <property type="evidence" value="ECO:0007669"/>
    <property type="project" value="UniProtKB-ARBA"/>
</dbReference>
<dbReference type="SMART" id="SM00385">
    <property type="entry name" value="CYCLIN"/>
    <property type="match status" value="2"/>
</dbReference>
<dbReference type="STRING" id="568069.A0A1J1I4Y1"/>
<comment type="similarity">
    <text evidence="4">Belongs to the cyclin family.</text>
</comment>
<evidence type="ECO:0000256" key="4">
    <source>
        <dbReference type="RuleBase" id="RU000383"/>
    </source>
</evidence>
<feature type="domain" description="Cyclin C-terminal" evidence="7">
    <location>
        <begin position="336"/>
        <end position="458"/>
    </location>
</feature>
<evidence type="ECO:0000259" key="7">
    <source>
        <dbReference type="SMART" id="SM01332"/>
    </source>
</evidence>
<evidence type="ECO:0000256" key="3">
    <source>
        <dbReference type="ARBA" id="ARBA00023306"/>
    </source>
</evidence>
<keyword evidence="9" id="KW-1185">Reference proteome</keyword>
<dbReference type="AlphaFoldDB" id="A0A1J1I4Y1"/>
<dbReference type="EMBL" id="CVRI01000041">
    <property type="protein sequence ID" value="CRK95399.1"/>
    <property type="molecule type" value="Genomic_DNA"/>
</dbReference>
<proteinExistence type="inferred from homology"/>
<feature type="region of interest" description="Disordered" evidence="5">
    <location>
        <begin position="1"/>
        <end position="42"/>
    </location>
</feature>
<evidence type="ECO:0000259" key="6">
    <source>
        <dbReference type="SMART" id="SM00385"/>
    </source>
</evidence>
<dbReference type="PROSITE" id="PS00292">
    <property type="entry name" value="CYCLINS"/>
    <property type="match status" value="1"/>
</dbReference>
<dbReference type="Proteomes" id="UP000183832">
    <property type="component" value="Unassembled WGS sequence"/>
</dbReference>
<dbReference type="GO" id="GO:0044772">
    <property type="term" value="P:mitotic cell cycle phase transition"/>
    <property type="evidence" value="ECO:0007669"/>
    <property type="project" value="InterPro"/>
</dbReference>
<dbReference type="PANTHER" id="PTHR10177">
    <property type="entry name" value="CYCLINS"/>
    <property type="match status" value="1"/>
</dbReference>
<dbReference type="InterPro" id="IPR013763">
    <property type="entry name" value="Cyclin-like_dom"/>
</dbReference>
<keyword evidence="3" id="KW-0131">Cell cycle</keyword>
<dbReference type="OrthoDB" id="5590282at2759"/>
<dbReference type="GO" id="GO:0016538">
    <property type="term" value="F:cyclin-dependent protein serine/threonine kinase regulator activity"/>
    <property type="evidence" value="ECO:0007669"/>
    <property type="project" value="InterPro"/>
</dbReference>